<dbReference type="Proteomes" id="UP000467840">
    <property type="component" value="Chromosome 9"/>
</dbReference>
<feature type="coiled-coil region" evidence="1">
    <location>
        <begin position="19"/>
        <end position="57"/>
    </location>
</feature>
<evidence type="ECO:0000256" key="1">
    <source>
        <dbReference type="SAM" id="Coils"/>
    </source>
</evidence>
<dbReference type="EMBL" id="JAAGAX010000008">
    <property type="protein sequence ID" value="KAF2306753.1"/>
    <property type="molecule type" value="Genomic_DNA"/>
</dbReference>
<comment type="caution">
    <text evidence="2">The sequence shown here is derived from an EMBL/GenBank/DDBJ whole genome shotgun (WGS) entry which is preliminary data.</text>
</comment>
<gene>
    <name evidence="2" type="ORF">GH714_021156</name>
</gene>
<proteinExistence type="predicted"/>
<sequence length="333" mass="38425">MVSELVDSLAMEEGIPEWERKLTIMMQELEQRQEVLRKEAEQRHQEALGEIKTLLNGLSLRNMEIASNVTQEEPTGAMEDPLEDIKNLKQESILQDYMDSFEQLYSKLGIQKGKGLSFFLSGLVDQLQISVRMFNPRTLAEAYSLARLQEITMAAIRNKAKPVTKPIIFVNTSFPLIPPNPQSNLPSLLLLRINLAYCCHPEIAINQSSFIHYNNGTFSVPKSVMVYQGGEYALVTRKFEISRKRRYKNCGDFELGDNDFGFLSHDHIILKEDEFEKWRRQGKRFDEVKIVPLLLKKMSMLWKRIVSCCFPMVKPTTVNKRHLKVGHDSNSRQ</sequence>
<reference evidence="2 3" key="1">
    <citation type="journal article" date="2020" name="Mol. Plant">
        <title>The Chromosome-Based Rubber Tree Genome Provides New Insights into Spurge Genome Evolution and Rubber Biosynthesis.</title>
        <authorList>
            <person name="Liu J."/>
            <person name="Shi C."/>
            <person name="Shi C.C."/>
            <person name="Li W."/>
            <person name="Zhang Q.J."/>
            <person name="Zhang Y."/>
            <person name="Li K."/>
            <person name="Lu H.F."/>
            <person name="Shi C."/>
            <person name="Zhu S.T."/>
            <person name="Xiao Z.Y."/>
            <person name="Nan H."/>
            <person name="Yue Y."/>
            <person name="Zhu X.G."/>
            <person name="Wu Y."/>
            <person name="Hong X.N."/>
            <person name="Fan G.Y."/>
            <person name="Tong Y."/>
            <person name="Zhang D."/>
            <person name="Mao C.L."/>
            <person name="Liu Y.L."/>
            <person name="Hao S.J."/>
            <person name="Liu W.Q."/>
            <person name="Lv M.Q."/>
            <person name="Zhang H.B."/>
            <person name="Liu Y."/>
            <person name="Hu-Tang G.R."/>
            <person name="Wang J.P."/>
            <person name="Wang J.H."/>
            <person name="Sun Y.H."/>
            <person name="Ni S.B."/>
            <person name="Chen W.B."/>
            <person name="Zhang X.C."/>
            <person name="Jiao Y.N."/>
            <person name="Eichler E.E."/>
            <person name="Li G.H."/>
            <person name="Liu X."/>
            <person name="Gao L.Z."/>
        </authorList>
    </citation>
    <scope>NUCLEOTIDE SEQUENCE [LARGE SCALE GENOMIC DNA]</scope>
    <source>
        <strain evidence="3">cv. GT1</strain>
        <tissue evidence="2">Leaf</tissue>
    </source>
</reference>
<dbReference type="AlphaFoldDB" id="A0A6A6M332"/>
<protein>
    <submittedName>
        <fullName evidence="2">Uncharacterized protein</fullName>
    </submittedName>
</protein>
<organism evidence="2 3">
    <name type="scientific">Hevea brasiliensis</name>
    <name type="common">Para rubber tree</name>
    <name type="synonym">Siphonia brasiliensis</name>
    <dbReference type="NCBI Taxonomy" id="3981"/>
    <lineage>
        <taxon>Eukaryota</taxon>
        <taxon>Viridiplantae</taxon>
        <taxon>Streptophyta</taxon>
        <taxon>Embryophyta</taxon>
        <taxon>Tracheophyta</taxon>
        <taxon>Spermatophyta</taxon>
        <taxon>Magnoliopsida</taxon>
        <taxon>eudicotyledons</taxon>
        <taxon>Gunneridae</taxon>
        <taxon>Pentapetalae</taxon>
        <taxon>rosids</taxon>
        <taxon>fabids</taxon>
        <taxon>Malpighiales</taxon>
        <taxon>Euphorbiaceae</taxon>
        <taxon>Crotonoideae</taxon>
        <taxon>Micrandreae</taxon>
        <taxon>Hevea</taxon>
    </lineage>
</organism>
<evidence type="ECO:0000313" key="2">
    <source>
        <dbReference type="EMBL" id="KAF2306753.1"/>
    </source>
</evidence>
<evidence type="ECO:0000313" key="3">
    <source>
        <dbReference type="Proteomes" id="UP000467840"/>
    </source>
</evidence>
<name>A0A6A6M332_HEVBR</name>
<accession>A0A6A6M332</accession>
<keyword evidence="3" id="KW-1185">Reference proteome</keyword>
<keyword evidence="1" id="KW-0175">Coiled coil</keyword>